<protein>
    <recommendedName>
        <fullName evidence="7">Zinc phosphodiesterase ELAC protein 2</fullName>
        <ecNumber evidence="6">3.1.26.11</ecNumber>
    </recommendedName>
    <alternativeName>
        <fullName evidence="21">ElaC homolog protein 2</fullName>
    </alternativeName>
    <alternativeName>
        <fullName evidence="19">Ribonuclease Z 2</fullName>
    </alternativeName>
    <alternativeName>
        <fullName evidence="20">tRNA 3 endonuclease 2</fullName>
    </alternativeName>
    <alternativeName>
        <fullName evidence="18">tRNase Z 2</fullName>
    </alternativeName>
</protein>
<dbReference type="EC" id="3.1.26.11" evidence="6"/>
<sequence length="801" mass="90113">MKAYIQFLGHSSPEGPPSIMVHYDSQRYMFNCREGTQRLCVEEKVKWSKLKDIYMTRVTWDCVGGLPGMLLTVADGGVKDLTIHGPKNLTHFMASTRHFIYRSSLSVKTEEFGEASPPKHKGPLTVTPVVILPDNYMKPGIKRRRSDAAEDEVAITTEEGDLAARRDILNNMFELPPSNNNNSNNNNKKKKKSARPPAHTIEAPCSPRNNPDEIVMEDTEIAAQPQRSFERIRARLPPTYEYPAAVTYICRGPTLPGKFKKDAALALGIPPGPIYGRLQRGQTVTLDDGRVIEPNQVMDPPVPGHLFMLVDCPSVRYLDNLISSPEFAQYQTTDKPGAIIHIIGQDVLDDPRYRAWMNKFGSETQHVISTTDICAQSMLYESHAFGQFKLSHLDQEIFPVPKYSNTPRKKLEDYTDLPPKSFAFSSMGQLSLEPRMGVDTASLQQPVFDHTKPRATNWIQRNPEVMGAIARAKREAAAVDISERFAGEDVQVITLGTGSSIPSKYRNVSATMVKLPGDQGSIMLDAGEGTYGQMMRRFGEDKLDAELKNLRCIFVSHLHADHHLGVIHLLTKWWELNKGNNKRLYVVAPFIFKHWLNEYGCVQSFGFGKQVFAIRNESILTNNEPTGFDLSLFKELKRDLGIKVMQAVNVIHCRFAYGLNIEHDSGWKLVYSGDTRPCDNLIEAGQNATLLVHEATLEDGMMAEAIAKRHSTTQEAVSVGQRMNAKYTLLNHFSQRYPKLPLLSKEQQNVCFSFDMMSVAIKQIPILPKFTDAIRLLFKEEEQKENDEAAAEASTTEHTRK</sequence>
<evidence type="ECO:0000256" key="10">
    <source>
        <dbReference type="ARBA" id="ARBA00022722"/>
    </source>
</evidence>
<evidence type="ECO:0000256" key="7">
    <source>
        <dbReference type="ARBA" id="ARBA00013357"/>
    </source>
</evidence>
<dbReference type="PANTHER" id="PTHR12553">
    <property type="entry name" value="ZINC PHOSPHODIESTERASE ELAC PROTEIN 2"/>
    <property type="match status" value="1"/>
</dbReference>
<evidence type="ECO:0000256" key="21">
    <source>
        <dbReference type="ARBA" id="ARBA00032616"/>
    </source>
</evidence>
<accession>A0A068RSS5</accession>
<dbReference type="STRING" id="1263082.A0A068RSS5"/>
<dbReference type="VEuPathDB" id="FungiDB:LCOR_04122.1"/>
<evidence type="ECO:0000256" key="15">
    <source>
        <dbReference type="ARBA" id="ARBA00022946"/>
    </source>
</evidence>
<dbReference type="GO" id="GO:0005634">
    <property type="term" value="C:nucleus"/>
    <property type="evidence" value="ECO:0007669"/>
    <property type="project" value="UniProtKB-SubCell"/>
</dbReference>
<dbReference type="GO" id="GO:0042781">
    <property type="term" value="F:3'-tRNA processing endoribonuclease activity"/>
    <property type="evidence" value="ECO:0007669"/>
    <property type="project" value="UniProtKB-EC"/>
</dbReference>
<evidence type="ECO:0000256" key="11">
    <source>
        <dbReference type="ARBA" id="ARBA00022723"/>
    </source>
</evidence>
<evidence type="ECO:0000256" key="20">
    <source>
        <dbReference type="ARBA" id="ARBA00032104"/>
    </source>
</evidence>
<comment type="function">
    <text evidence="22">Zinc phosphodiesterase, which displays mitochondrial tRNA 3'-processing endonuclease activity. Involved in tRNA maturation, by removing a 3'-trailer from precursor tRNA. Associates with mitochondrial DNA complexes at the nucleoids to initiate RNA processing and ribosome assembly.</text>
</comment>
<evidence type="ECO:0000256" key="3">
    <source>
        <dbReference type="ARBA" id="ARBA00004123"/>
    </source>
</evidence>
<evidence type="ECO:0000256" key="18">
    <source>
        <dbReference type="ARBA" id="ARBA00030689"/>
    </source>
</evidence>
<evidence type="ECO:0000256" key="8">
    <source>
        <dbReference type="ARBA" id="ARBA00022553"/>
    </source>
</evidence>
<comment type="cofactor">
    <cofactor evidence="2">
        <name>Zn(2+)</name>
        <dbReference type="ChEBI" id="CHEBI:29105"/>
    </cofactor>
</comment>
<evidence type="ECO:0000256" key="5">
    <source>
        <dbReference type="ARBA" id="ARBA00007823"/>
    </source>
</evidence>
<keyword evidence="14" id="KW-0862">Zinc</keyword>
<keyword evidence="27" id="KW-1185">Reference proteome</keyword>
<evidence type="ECO:0000256" key="22">
    <source>
        <dbReference type="ARBA" id="ARBA00046098"/>
    </source>
</evidence>
<comment type="catalytic activity">
    <reaction evidence="1">
        <text>Endonucleolytic cleavage of RNA, removing extra 3' nucleotides from tRNA precursor, generating 3' termini of tRNAs. A 3'-hydroxy group is left at the tRNA terminus and a 5'-phosphoryl group is left at the trailer molecule.</text>
        <dbReference type="EC" id="3.1.26.11"/>
    </reaction>
</comment>
<comment type="subcellular location">
    <subcellularLocation>
        <location evidence="4">Mitochondrion matrix</location>
    </subcellularLocation>
    <subcellularLocation>
        <location evidence="3">Nucleus</location>
    </subcellularLocation>
</comment>
<keyword evidence="15" id="KW-0809">Transit peptide</keyword>
<dbReference type="InterPro" id="IPR027794">
    <property type="entry name" value="tRNase_Z_dom"/>
</dbReference>
<reference evidence="26" key="1">
    <citation type="submission" date="2013-08" db="EMBL/GenBank/DDBJ databases">
        <title>Gene expansion shapes genome architecture in the human pathogen Lichtheimia corymbifera: an evolutionary genomics analysis in the ancient terrestrial Mucorales (Mucoromycotina).</title>
        <authorList>
            <person name="Schwartze V.U."/>
            <person name="Winter S."/>
            <person name="Shelest E."/>
            <person name="Marcet-Houben M."/>
            <person name="Horn F."/>
            <person name="Wehner S."/>
            <person name="Hoffmann K."/>
            <person name="Riege K."/>
            <person name="Sammeth M."/>
            <person name="Nowrousian M."/>
            <person name="Valiante V."/>
            <person name="Linde J."/>
            <person name="Jacobsen I.D."/>
            <person name="Marz M."/>
            <person name="Brakhage A.A."/>
            <person name="Gabaldon T."/>
            <person name="Bocker S."/>
            <person name="Voigt K."/>
        </authorList>
    </citation>
    <scope>NUCLEOTIDE SEQUENCE [LARGE SCALE GENOMIC DNA]</scope>
    <source>
        <strain evidence="26">FSU 9682</strain>
    </source>
</reference>
<keyword evidence="12" id="KW-0255">Endonuclease</keyword>
<evidence type="ECO:0000256" key="14">
    <source>
        <dbReference type="ARBA" id="ARBA00022833"/>
    </source>
</evidence>
<dbReference type="FunFam" id="3.60.15.10:FF:000014">
    <property type="entry name" value="Zinc phosphodiesterase ELAC protein 2"/>
    <property type="match status" value="1"/>
</dbReference>
<comment type="similarity">
    <text evidence="5">Belongs to the RNase Z family.</text>
</comment>
<evidence type="ECO:0000256" key="2">
    <source>
        <dbReference type="ARBA" id="ARBA00001947"/>
    </source>
</evidence>
<evidence type="ECO:0000256" key="9">
    <source>
        <dbReference type="ARBA" id="ARBA00022694"/>
    </source>
</evidence>
<dbReference type="Proteomes" id="UP000027586">
    <property type="component" value="Unassembled WGS sequence"/>
</dbReference>
<dbReference type="EMBL" id="CBTN010000014">
    <property type="protein sequence ID" value="CDH52672.1"/>
    <property type="molecule type" value="Genomic_DNA"/>
</dbReference>
<comment type="caution">
    <text evidence="26">The sequence shown here is derived from an EMBL/GenBank/DDBJ whole genome shotgun (WGS) entry which is preliminary data.</text>
</comment>
<evidence type="ECO:0000256" key="23">
    <source>
        <dbReference type="ARBA" id="ARBA00047136"/>
    </source>
</evidence>
<keyword evidence="17" id="KW-0539">Nucleus</keyword>
<keyword evidence="11" id="KW-0479">Metal-binding</keyword>
<dbReference type="InterPro" id="IPR047151">
    <property type="entry name" value="RNZ2-like"/>
</dbReference>
<name>A0A068RSS5_9FUNG</name>
<dbReference type="GO" id="GO:1990180">
    <property type="term" value="P:mitochondrial tRNA 3'-end processing"/>
    <property type="evidence" value="ECO:0007669"/>
    <property type="project" value="TreeGrafter"/>
</dbReference>
<organism evidence="26 27">
    <name type="scientific">Lichtheimia corymbifera JMRC:FSU:9682</name>
    <dbReference type="NCBI Taxonomy" id="1263082"/>
    <lineage>
        <taxon>Eukaryota</taxon>
        <taxon>Fungi</taxon>
        <taxon>Fungi incertae sedis</taxon>
        <taxon>Mucoromycota</taxon>
        <taxon>Mucoromycotina</taxon>
        <taxon>Mucoromycetes</taxon>
        <taxon>Mucorales</taxon>
        <taxon>Lichtheimiaceae</taxon>
        <taxon>Lichtheimia</taxon>
    </lineage>
</organism>
<keyword evidence="8" id="KW-0597">Phosphoprotein</keyword>
<dbReference type="CDD" id="cd07718">
    <property type="entry name" value="RNaseZ_ELAC1_ELAC2-C-term-like_MBL-fold"/>
    <property type="match status" value="1"/>
</dbReference>
<keyword evidence="10" id="KW-0540">Nuclease</keyword>
<keyword evidence="9" id="KW-0819">tRNA processing</keyword>
<dbReference type="SUPFAM" id="SSF56281">
    <property type="entry name" value="Metallo-hydrolase/oxidoreductase"/>
    <property type="match status" value="2"/>
</dbReference>
<evidence type="ECO:0000259" key="25">
    <source>
        <dbReference type="Pfam" id="PF13691"/>
    </source>
</evidence>
<evidence type="ECO:0000256" key="24">
    <source>
        <dbReference type="SAM" id="MobiDB-lite"/>
    </source>
</evidence>
<dbReference type="OrthoDB" id="527344at2759"/>
<dbReference type="PANTHER" id="PTHR12553:SF49">
    <property type="entry name" value="ZINC PHOSPHODIESTERASE ELAC PROTEIN 2"/>
    <property type="match status" value="1"/>
</dbReference>
<evidence type="ECO:0000256" key="19">
    <source>
        <dbReference type="ARBA" id="ARBA00030729"/>
    </source>
</evidence>
<feature type="region of interest" description="Disordered" evidence="24">
    <location>
        <begin position="781"/>
        <end position="801"/>
    </location>
</feature>
<evidence type="ECO:0000256" key="17">
    <source>
        <dbReference type="ARBA" id="ARBA00023242"/>
    </source>
</evidence>
<evidence type="ECO:0000256" key="12">
    <source>
        <dbReference type="ARBA" id="ARBA00022759"/>
    </source>
</evidence>
<evidence type="ECO:0000256" key="16">
    <source>
        <dbReference type="ARBA" id="ARBA00023128"/>
    </source>
</evidence>
<evidence type="ECO:0000256" key="13">
    <source>
        <dbReference type="ARBA" id="ARBA00022801"/>
    </source>
</evidence>
<keyword evidence="16" id="KW-0496">Mitochondrion</keyword>
<evidence type="ECO:0000313" key="26">
    <source>
        <dbReference type="EMBL" id="CDH52672.1"/>
    </source>
</evidence>
<proteinExistence type="inferred from homology"/>
<evidence type="ECO:0000256" key="4">
    <source>
        <dbReference type="ARBA" id="ARBA00004305"/>
    </source>
</evidence>
<gene>
    <name evidence="26" type="ORF">LCOR_04122.1</name>
</gene>
<dbReference type="GO" id="GO:0046872">
    <property type="term" value="F:metal ion binding"/>
    <property type="evidence" value="ECO:0007669"/>
    <property type="project" value="UniProtKB-KW"/>
</dbReference>
<feature type="domain" description="tRNase Z endonuclease" evidence="25">
    <location>
        <begin position="6"/>
        <end position="65"/>
    </location>
</feature>
<dbReference type="AlphaFoldDB" id="A0A068RSS5"/>
<evidence type="ECO:0000313" key="27">
    <source>
        <dbReference type="Proteomes" id="UP000027586"/>
    </source>
</evidence>
<comment type="subunit">
    <text evidence="23">Homodimer. Interacts with PTCD1.</text>
</comment>
<evidence type="ECO:0000256" key="6">
    <source>
        <dbReference type="ARBA" id="ARBA00012477"/>
    </source>
</evidence>
<feature type="region of interest" description="Disordered" evidence="24">
    <location>
        <begin position="172"/>
        <end position="211"/>
    </location>
</feature>
<dbReference type="InterPro" id="IPR036866">
    <property type="entry name" value="RibonucZ/Hydroxyglut_hydro"/>
</dbReference>
<keyword evidence="13" id="KW-0378">Hydrolase</keyword>
<dbReference type="Gene3D" id="3.60.15.10">
    <property type="entry name" value="Ribonuclease Z/Hydroxyacylglutathione hydrolase-like"/>
    <property type="match status" value="2"/>
</dbReference>
<dbReference type="Pfam" id="PF13691">
    <property type="entry name" value="Lactamase_B_4"/>
    <property type="match status" value="1"/>
</dbReference>
<dbReference type="GO" id="GO:0042645">
    <property type="term" value="C:mitochondrial nucleoid"/>
    <property type="evidence" value="ECO:0007669"/>
    <property type="project" value="UniProtKB-ARBA"/>
</dbReference>
<evidence type="ECO:0000256" key="1">
    <source>
        <dbReference type="ARBA" id="ARBA00000402"/>
    </source>
</evidence>
<dbReference type="Pfam" id="PF23023">
    <property type="entry name" value="Anti-Pycsar_Apyc1"/>
    <property type="match status" value="1"/>
</dbReference>